<dbReference type="Proteomes" id="UP000199310">
    <property type="component" value="Unassembled WGS sequence"/>
</dbReference>
<name>A0A1I0SAE3_9BACT</name>
<reference evidence="3" key="1">
    <citation type="submission" date="2016-10" db="EMBL/GenBank/DDBJ databases">
        <authorList>
            <person name="Varghese N."/>
            <person name="Submissions S."/>
        </authorList>
    </citation>
    <scope>NUCLEOTIDE SEQUENCE [LARGE SCALE GENOMIC DNA]</scope>
    <source>
        <strain evidence="3">DSM 3695</strain>
    </source>
</reference>
<feature type="transmembrane region" description="Helical" evidence="1">
    <location>
        <begin position="111"/>
        <end position="133"/>
    </location>
</feature>
<keyword evidence="1" id="KW-0472">Membrane</keyword>
<keyword evidence="1" id="KW-1133">Transmembrane helix</keyword>
<feature type="transmembrane region" description="Helical" evidence="1">
    <location>
        <begin position="7"/>
        <end position="25"/>
    </location>
</feature>
<evidence type="ECO:0000313" key="3">
    <source>
        <dbReference type="Proteomes" id="UP000199310"/>
    </source>
</evidence>
<evidence type="ECO:0000313" key="2">
    <source>
        <dbReference type="EMBL" id="SEW53308.1"/>
    </source>
</evidence>
<gene>
    <name evidence="2" type="ORF">SAMN04488122_5409</name>
</gene>
<dbReference type="AlphaFoldDB" id="A0A1I0SAE3"/>
<keyword evidence="1" id="KW-0812">Transmembrane</keyword>
<feature type="transmembrane region" description="Helical" evidence="1">
    <location>
        <begin position="68"/>
        <end position="91"/>
    </location>
</feature>
<proteinExistence type="predicted"/>
<protein>
    <submittedName>
        <fullName evidence="2">Uncharacterized protein</fullName>
    </submittedName>
</protein>
<organism evidence="2 3">
    <name type="scientific">Chitinophaga arvensicola</name>
    <dbReference type="NCBI Taxonomy" id="29529"/>
    <lineage>
        <taxon>Bacteria</taxon>
        <taxon>Pseudomonadati</taxon>
        <taxon>Bacteroidota</taxon>
        <taxon>Chitinophagia</taxon>
        <taxon>Chitinophagales</taxon>
        <taxon>Chitinophagaceae</taxon>
        <taxon>Chitinophaga</taxon>
    </lineage>
</organism>
<evidence type="ECO:0000256" key="1">
    <source>
        <dbReference type="SAM" id="Phobius"/>
    </source>
</evidence>
<dbReference type="EMBL" id="FOJG01000002">
    <property type="protein sequence ID" value="SEW53308.1"/>
    <property type="molecule type" value="Genomic_DNA"/>
</dbReference>
<accession>A0A1I0SAE3</accession>
<keyword evidence="3" id="KW-1185">Reference proteome</keyword>
<sequence>MKLTFGIAALTGFLATVIYIVTIITRKDLGTYGGLFLLCFCPLVMGAVIGWCYALVYLEQAKFLAPHFVFRFLIPLLLLSSIAWLSVRNIYMPKFQNYSLQQYLRIVGEFAFDFLLPLTLVAALVSVVLTICCNTAK</sequence>
<dbReference type="STRING" id="29529.SAMN04488122_5409"/>
<dbReference type="RefSeq" id="WP_089900401.1">
    <property type="nucleotide sequence ID" value="NZ_FOJG01000002.1"/>
</dbReference>
<feature type="transmembrane region" description="Helical" evidence="1">
    <location>
        <begin position="31"/>
        <end position="56"/>
    </location>
</feature>
<dbReference type="OrthoDB" id="768700at2"/>